<dbReference type="eggNOG" id="ENOG5031M4G">
    <property type="taxonomic scope" value="Bacteria"/>
</dbReference>
<evidence type="ECO:0000313" key="1">
    <source>
        <dbReference type="EMBL" id="AKQ70536.1"/>
    </source>
</evidence>
<accession>A0A0H4X4D3</accession>
<protein>
    <submittedName>
        <fullName evidence="1">Uncharacterized protein</fullName>
    </submittedName>
</protein>
<dbReference type="Proteomes" id="UP000009026">
    <property type="component" value="Chromosome"/>
</dbReference>
<keyword evidence="2" id="KW-1185">Reference proteome</keyword>
<dbReference type="RefSeq" id="WP_002633855.1">
    <property type="nucleotide sequence ID" value="NZ_CP012109.1"/>
</dbReference>
<dbReference type="AlphaFoldDB" id="A0A0H4X4D3"/>
<dbReference type="PATRIC" id="fig|1297742.4.peg.7576"/>
<gene>
    <name evidence="1" type="ORF">A176_007448</name>
</gene>
<reference evidence="1 2" key="1">
    <citation type="journal article" date="2016" name="PLoS ONE">
        <title>Complete Genome Sequence and Comparative Genomics of a Novel Myxobacterium Myxococcus hansupus.</title>
        <authorList>
            <person name="Sharma G."/>
            <person name="Narwani T."/>
            <person name="Subramanian S."/>
        </authorList>
    </citation>
    <scope>NUCLEOTIDE SEQUENCE [LARGE SCALE GENOMIC DNA]</scope>
    <source>
        <strain evidence="2">mixupus</strain>
    </source>
</reference>
<dbReference type="EMBL" id="CP012109">
    <property type="protein sequence ID" value="AKQ70536.1"/>
    <property type="molecule type" value="Genomic_DNA"/>
</dbReference>
<dbReference type="STRING" id="1297742.A176_007448"/>
<name>A0A0H4X4D3_9BACT</name>
<proteinExistence type="predicted"/>
<evidence type="ECO:0000313" key="2">
    <source>
        <dbReference type="Proteomes" id="UP000009026"/>
    </source>
</evidence>
<dbReference type="KEGG" id="mym:A176_007448"/>
<dbReference type="OrthoDB" id="5383229at2"/>
<sequence>MSEEQVLIQSPLMYRLVRAGEGTLFLDVVVGGIAQFTVRVFLTAQEAEAYARLGRPYADRLAMDVMASPSFGGRAVRVP</sequence>
<organism evidence="1 2">
    <name type="scientific">Pseudomyxococcus hansupus</name>
    <dbReference type="NCBI Taxonomy" id="1297742"/>
    <lineage>
        <taxon>Bacteria</taxon>
        <taxon>Pseudomonadati</taxon>
        <taxon>Myxococcota</taxon>
        <taxon>Myxococcia</taxon>
        <taxon>Myxococcales</taxon>
        <taxon>Cystobacterineae</taxon>
        <taxon>Myxococcaceae</taxon>
        <taxon>Pseudomyxococcus</taxon>
    </lineage>
</organism>